<dbReference type="RefSeq" id="WP_123847000.1">
    <property type="nucleotide sequence ID" value="NZ_RPDH01000002.1"/>
</dbReference>
<dbReference type="Pfam" id="PF11734">
    <property type="entry name" value="TilS_C"/>
    <property type="match status" value="1"/>
</dbReference>
<evidence type="ECO:0000256" key="7">
    <source>
        <dbReference type="ARBA" id="ARBA00048539"/>
    </source>
</evidence>
<dbReference type="InterPro" id="IPR012094">
    <property type="entry name" value="tRNA_Ile_lys_synt"/>
</dbReference>
<dbReference type="SUPFAM" id="SSF52402">
    <property type="entry name" value="Adenine nucleotide alpha hydrolases-like"/>
    <property type="match status" value="1"/>
</dbReference>
<comment type="caution">
    <text evidence="10">The sequence shown here is derived from an EMBL/GenBank/DDBJ whole genome shotgun (WGS) entry which is preliminary data.</text>
</comment>
<evidence type="ECO:0000256" key="5">
    <source>
        <dbReference type="ARBA" id="ARBA00022741"/>
    </source>
</evidence>
<dbReference type="HAMAP" id="MF_01161">
    <property type="entry name" value="tRNA_Ile_lys_synt"/>
    <property type="match status" value="1"/>
</dbReference>
<evidence type="ECO:0000256" key="4">
    <source>
        <dbReference type="ARBA" id="ARBA00022694"/>
    </source>
</evidence>
<comment type="subcellular location">
    <subcellularLocation>
        <location evidence="1 8">Cytoplasm</location>
    </subcellularLocation>
</comment>
<dbReference type="CDD" id="cd01992">
    <property type="entry name" value="TilS_N"/>
    <property type="match status" value="1"/>
</dbReference>
<evidence type="ECO:0000256" key="6">
    <source>
        <dbReference type="ARBA" id="ARBA00022840"/>
    </source>
</evidence>
<keyword evidence="4 8" id="KW-0819">tRNA processing</keyword>
<dbReference type="GO" id="GO:0032267">
    <property type="term" value="F:tRNA(Ile)-lysidine synthase activity"/>
    <property type="evidence" value="ECO:0007669"/>
    <property type="project" value="UniProtKB-EC"/>
</dbReference>
<reference evidence="10 11" key="1">
    <citation type="submission" date="2018-11" db="EMBL/GenBank/DDBJ databases">
        <title>Chitinophaga lutea sp.nov., isolate from arsenic contaminated soil.</title>
        <authorList>
            <person name="Zong Y."/>
        </authorList>
    </citation>
    <scope>NUCLEOTIDE SEQUENCE [LARGE SCALE GENOMIC DNA]</scope>
    <source>
        <strain evidence="10 11">ZY74</strain>
    </source>
</reference>
<evidence type="ECO:0000259" key="9">
    <source>
        <dbReference type="SMART" id="SM00977"/>
    </source>
</evidence>
<evidence type="ECO:0000313" key="10">
    <source>
        <dbReference type="EMBL" id="RPE08001.1"/>
    </source>
</evidence>
<comment type="domain">
    <text evidence="8">The N-terminal region contains the highly conserved SGGXDS motif, predicted to be a P-loop motif involved in ATP binding.</text>
</comment>
<keyword evidence="2 8" id="KW-0963">Cytoplasm</keyword>
<dbReference type="GO" id="GO:0006400">
    <property type="term" value="P:tRNA modification"/>
    <property type="evidence" value="ECO:0007669"/>
    <property type="project" value="UniProtKB-UniRule"/>
</dbReference>
<dbReference type="InterPro" id="IPR011063">
    <property type="entry name" value="TilS/TtcA_N"/>
</dbReference>
<comment type="catalytic activity">
    <reaction evidence="7 8">
        <text>cytidine(34) in tRNA(Ile2) + L-lysine + ATP = lysidine(34) in tRNA(Ile2) + AMP + diphosphate + H(+)</text>
        <dbReference type="Rhea" id="RHEA:43744"/>
        <dbReference type="Rhea" id="RHEA-COMP:10625"/>
        <dbReference type="Rhea" id="RHEA-COMP:10670"/>
        <dbReference type="ChEBI" id="CHEBI:15378"/>
        <dbReference type="ChEBI" id="CHEBI:30616"/>
        <dbReference type="ChEBI" id="CHEBI:32551"/>
        <dbReference type="ChEBI" id="CHEBI:33019"/>
        <dbReference type="ChEBI" id="CHEBI:82748"/>
        <dbReference type="ChEBI" id="CHEBI:83665"/>
        <dbReference type="ChEBI" id="CHEBI:456215"/>
        <dbReference type="EC" id="6.3.4.19"/>
    </reaction>
</comment>
<dbReference type="InterPro" id="IPR012796">
    <property type="entry name" value="Lysidine-tRNA-synth_C"/>
</dbReference>
<accession>A0A3N4PSM2</accession>
<dbReference type="Gene3D" id="3.40.50.620">
    <property type="entry name" value="HUPs"/>
    <property type="match status" value="1"/>
</dbReference>
<dbReference type="GO" id="GO:0005524">
    <property type="term" value="F:ATP binding"/>
    <property type="evidence" value="ECO:0007669"/>
    <property type="project" value="UniProtKB-UniRule"/>
</dbReference>
<dbReference type="OrthoDB" id="9807403at2"/>
<keyword evidence="11" id="KW-1185">Reference proteome</keyword>
<dbReference type="SUPFAM" id="SSF56037">
    <property type="entry name" value="PheT/TilS domain"/>
    <property type="match status" value="1"/>
</dbReference>
<keyword evidence="6 8" id="KW-0067">ATP-binding</keyword>
<dbReference type="PANTHER" id="PTHR43033:SF1">
    <property type="entry name" value="TRNA(ILE)-LYSIDINE SYNTHASE-RELATED"/>
    <property type="match status" value="1"/>
</dbReference>
<dbReference type="SMART" id="SM00977">
    <property type="entry name" value="TilS_C"/>
    <property type="match status" value="1"/>
</dbReference>
<dbReference type="AlphaFoldDB" id="A0A3N4PSM2"/>
<organism evidence="10 11">
    <name type="scientific">Chitinophaga lutea</name>
    <dbReference type="NCBI Taxonomy" id="2488634"/>
    <lineage>
        <taxon>Bacteria</taxon>
        <taxon>Pseudomonadati</taxon>
        <taxon>Bacteroidota</taxon>
        <taxon>Chitinophagia</taxon>
        <taxon>Chitinophagales</taxon>
        <taxon>Chitinophagaceae</taxon>
        <taxon>Chitinophaga</taxon>
    </lineage>
</organism>
<dbReference type="EC" id="6.3.4.19" evidence="8"/>
<dbReference type="EMBL" id="RPDH01000002">
    <property type="protein sequence ID" value="RPE08001.1"/>
    <property type="molecule type" value="Genomic_DNA"/>
</dbReference>
<feature type="domain" description="Lysidine-tRNA(Ile) synthetase C-terminal" evidence="9">
    <location>
        <begin position="366"/>
        <end position="440"/>
    </location>
</feature>
<keyword evidence="5 8" id="KW-0547">Nucleotide-binding</keyword>
<dbReference type="NCBIfam" id="TIGR02433">
    <property type="entry name" value="lysidine_TilS_C"/>
    <property type="match status" value="1"/>
</dbReference>
<dbReference type="NCBIfam" id="TIGR02432">
    <property type="entry name" value="lysidine_TilS_N"/>
    <property type="match status" value="1"/>
</dbReference>
<dbReference type="Pfam" id="PF01171">
    <property type="entry name" value="ATP_bind_3"/>
    <property type="match status" value="1"/>
</dbReference>
<evidence type="ECO:0000256" key="3">
    <source>
        <dbReference type="ARBA" id="ARBA00022598"/>
    </source>
</evidence>
<dbReference type="GO" id="GO:0005737">
    <property type="term" value="C:cytoplasm"/>
    <property type="evidence" value="ECO:0007669"/>
    <property type="project" value="UniProtKB-SubCell"/>
</dbReference>
<dbReference type="PANTHER" id="PTHR43033">
    <property type="entry name" value="TRNA(ILE)-LYSIDINE SYNTHASE-RELATED"/>
    <property type="match status" value="1"/>
</dbReference>
<comment type="function">
    <text evidence="8">Ligates lysine onto the cytidine present at position 34 of the AUA codon-specific tRNA(Ile) that contains the anticodon CAU, in an ATP-dependent manner. Cytidine is converted to lysidine, thus changing the amino acid specificity of the tRNA from methionine to isoleucine.</text>
</comment>
<feature type="binding site" evidence="8">
    <location>
        <begin position="26"/>
        <end position="31"/>
    </location>
    <ligand>
        <name>ATP</name>
        <dbReference type="ChEBI" id="CHEBI:30616"/>
    </ligand>
</feature>
<dbReference type="InterPro" id="IPR014729">
    <property type="entry name" value="Rossmann-like_a/b/a_fold"/>
</dbReference>
<evidence type="ECO:0000313" key="11">
    <source>
        <dbReference type="Proteomes" id="UP000278351"/>
    </source>
</evidence>
<dbReference type="Proteomes" id="UP000278351">
    <property type="component" value="Unassembled WGS sequence"/>
</dbReference>
<protein>
    <recommendedName>
        <fullName evidence="8">tRNA(Ile)-lysidine synthase</fullName>
        <ecNumber evidence="8">6.3.4.19</ecNumber>
    </recommendedName>
    <alternativeName>
        <fullName evidence="8">tRNA(Ile)-2-lysyl-cytidine synthase</fullName>
    </alternativeName>
    <alternativeName>
        <fullName evidence="8">tRNA(Ile)-lysidine synthetase</fullName>
    </alternativeName>
</protein>
<gene>
    <name evidence="8 10" type="primary">tilS</name>
    <name evidence="10" type="ORF">EGT74_13075</name>
</gene>
<sequence length="445" mass="50266">MIEQFKAYIAAERLFDPAAPLLLAVSGGLDSTVLVHLCVQAGLRAEVAHCNFRLRGGESDRDEQFVRALAATYGLPFHVQHFDTDAYAAGHKLSTQTAARELRYAWLEALRKQQGLAFIATAHHMQDNVETFWMNISKGTGMTGMHGILPLQGKIVRPLLFATREEIAAYAGAHGLQHVEDSSNETDKYTRNYFRHQVLPKLEAVFPEVVKNTGATIQRMREAETLYRQAVEAQRKKLVEQKGAEFFIPILKLRQAEPLATMLYELLKPFGFSASQAAQVQQLLDSEPGKWVASATHRLVRDRKWLIITPLEAAVSAHFIIEEGQEQVLLPGDMEISIRVSAADGEALPAAPDIASLDKSKLQFPLLLRKWKQGDYFYPLGMQKKKKLSRFFIDQKLSLPEKEKVWVLESAQRIVWVAGLRIDDRFKVTPASKEICRLQLKMRLH</sequence>
<evidence type="ECO:0000256" key="1">
    <source>
        <dbReference type="ARBA" id="ARBA00004496"/>
    </source>
</evidence>
<evidence type="ECO:0000256" key="8">
    <source>
        <dbReference type="HAMAP-Rule" id="MF_01161"/>
    </source>
</evidence>
<evidence type="ECO:0000256" key="2">
    <source>
        <dbReference type="ARBA" id="ARBA00022490"/>
    </source>
</evidence>
<keyword evidence="3 8" id="KW-0436">Ligase</keyword>
<name>A0A3N4PSM2_9BACT</name>
<proteinExistence type="inferred from homology"/>
<dbReference type="InterPro" id="IPR012795">
    <property type="entry name" value="tRNA_Ile_lys_synt_N"/>
</dbReference>
<comment type="similarity">
    <text evidence="8">Belongs to the tRNA(Ile)-lysidine synthase family.</text>
</comment>